<reference evidence="3" key="2">
    <citation type="submission" date="2015-01" db="EMBL/GenBank/DDBJ databases">
        <title>Evolutionary Origins and Diversification of the Mycorrhizal Mutualists.</title>
        <authorList>
            <consortium name="DOE Joint Genome Institute"/>
            <consortium name="Mycorrhizal Genomics Consortium"/>
            <person name="Kohler A."/>
            <person name="Kuo A."/>
            <person name="Nagy L.G."/>
            <person name="Floudas D."/>
            <person name="Copeland A."/>
            <person name="Barry K.W."/>
            <person name="Cichocki N."/>
            <person name="Veneault-Fourrey C."/>
            <person name="LaButti K."/>
            <person name="Lindquist E.A."/>
            <person name="Lipzen A."/>
            <person name="Lundell T."/>
            <person name="Morin E."/>
            <person name="Murat C."/>
            <person name="Riley R."/>
            <person name="Ohm R."/>
            <person name="Sun H."/>
            <person name="Tunlid A."/>
            <person name="Henrissat B."/>
            <person name="Grigoriev I.V."/>
            <person name="Hibbett D.S."/>
            <person name="Martin F."/>
        </authorList>
    </citation>
    <scope>NUCLEOTIDE SEQUENCE [LARGE SCALE GENOMIC DNA]</scope>
    <source>
        <strain evidence="3">Marx 270</strain>
    </source>
</reference>
<name>A0A0C3J8R1_PISTI</name>
<evidence type="ECO:0000313" key="2">
    <source>
        <dbReference type="EMBL" id="KIN94091.1"/>
    </source>
</evidence>
<accession>A0A0C3J8R1</accession>
<dbReference type="Pfam" id="PF20209">
    <property type="entry name" value="DUF6570"/>
    <property type="match status" value="1"/>
</dbReference>
<gene>
    <name evidence="2" type="ORF">M404DRAFT_35392</name>
</gene>
<dbReference type="InParanoid" id="A0A0C3J8R1"/>
<dbReference type="AlphaFoldDB" id="A0A0C3J8R1"/>
<evidence type="ECO:0000313" key="3">
    <source>
        <dbReference type="Proteomes" id="UP000054217"/>
    </source>
</evidence>
<dbReference type="HOGENOM" id="CLU_001248_4_1_1"/>
<sequence>MPKLALNNNMWLGDPLLELRRLMFAETLLIARHYPRCYVFKLYPKDSSRGYNAAHLQRGMAGNVTLYEVNTTAIASMLEGSLMPQEVTSLSSVLAITFIGTCMLPKNWMSRTFQVQWEAVHKALQWLKENNSLYHDINISEQRLKTLPDDEIPVEIEADAIQDKVVLDVEDDPNDEMEVTNGETPYGETDDIINDEEADVVPLHALRVTDSDLSRISSSELMGYALTNLMDVTQEGGYMVQHGLKPIGDFGKDATQRGTPNPLATAFPCLFPFGRRGIEANRTTNVSLHEHAWWAMQYYDRWFVTHHTFPFVIFAMIQKRDAMCSACLQMRRKDFEHNALALSCLTVEELKKAGEEEASKTIISNP</sequence>
<organism evidence="2 3">
    <name type="scientific">Pisolithus tinctorius Marx 270</name>
    <dbReference type="NCBI Taxonomy" id="870435"/>
    <lineage>
        <taxon>Eukaryota</taxon>
        <taxon>Fungi</taxon>
        <taxon>Dikarya</taxon>
        <taxon>Basidiomycota</taxon>
        <taxon>Agaricomycotina</taxon>
        <taxon>Agaricomycetes</taxon>
        <taxon>Agaricomycetidae</taxon>
        <taxon>Boletales</taxon>
        <taxon>Sclerodermatineae</taxon>
        <taxon>Pisolithaceae</taxon>
        <taxon>Pisolithus</taxon>
    </lineage>
</organism>
<dbReference type="InterPro" id="IPR046700">
    <property type="entry name" value="DUF6570"/>
</dbReference>
<reference evidence="2 3" key="1">
    <citation type="submission" date="2014-04" db="EMBL/GenBank/DDBJ databases">
        <authorList>
            <consortium name="DOE Joint Genome Institute"/>
            <person name="Kuo A."/>
            <person name="Kohler A."/>
            <person name="Costa M.D."/>
            <person name="Nagy L.G."/>
            <person name="Floudas D."/>
            <person name="Copeland A."/>
            <person name="Barry K.W."/>
            <person name="Cichocki N."/>
            <person name="Veneault-Fourrey C."/>
            <person name="LaButti K."/>
            <person name="Lindquist E.A."/>
            <person name="Lipzen A."/>
            <person name="Lundell T."/>
            <person name="Morin E."/>
            <person name="Murat C."/>
            <person name="Sun H."/>
            <person name="Tunlid A."/>
            <person name="Henrissat B."/>
            <person name="Grigoriev I.V."/>
            <person name="Hibbett D.S."/>
            <person name="Martin F."/>
            <person name="Nordberg H.P."/>
            <person name="Cantor M.N."/>
            <person name="Hua S.X."/>
        </authorList>
    </citation>
    <scope>NUCLEOTIDE SEQUENCE [LARGE SCALE GENOMIC DNA]</scope>
    <source>
        <strain evidence="2 3">Marx 270</strain>
    </source>
</reference>
<dbReference type="STRING" id="870435.A0A0C3J8R1"/>
<feature type="domain" description="DUF6570" evidence="1">
    <location>
        <begin position="1"/>
        <end position="144"/>
    </location>
</feature>
<evidence type="ECO:0000259" key="1">
    <source>
        <dbReference type="Pfam" id="PF20209"/>
    </source>
</evidence>
<protein>
    <recommendedName>
        <fullName evidence="1">DUF6570 domain-containing protein</fullName>
    </recommendedName>
</protein>
<proteinExistence type="predicted"/>
<dbReference type="EMBL" id="KN832114">
    <property type="protein sequence ID" value="KIN94091.1"/>
    <property type="molecule type" value="Genomic_DNA"/>
</dbReference>
<keyword evidence="3" id="KW-1185">Reference proteome</keyword>
<dbReference type="Proteomes" id="UP000054217">
    <property type="component" value="Unassembled WGS sequence"/>
</dbReference>
<dbReference type="OrthoDB" id="432234at2759"/>